<dbReference type="Gene3D" id="1.10.10.10">
    <property type="entry name" value="Winged helix-like DNA-binding domain superfamily/Winged helix DNA-binding domain"/>
    <property type="match status" value="1"/>
</dbReference>
<reference evidence="3" key="1">
    <citation type="submission" date="2016-10" db="EMBL/GenBank/DDBJ databases">
        <authorList>
            <person name="Varghese N."/>
            <person name="Submissions S."/>
        </authorList>
    </citation>
    <scope>NUCLEOTIDE SEQUENCE [LARGE SCALE GENOMIC DNA]</scope>
    <source>
        <strain evidence="3">ATCC 25963</strain>
    </source>
</reference>
<dbReference type="PANTHER" id="PTHR33164:SF43">
    <property type="entry name" value="HTH-TYPE TRANSCRIPTIONAL REPRESSOR YETL"/>
    <property type="match status" value="1"/>
</dbReference>
<dbReference type="GO" id="GO:0003700">
    <property type="term" value="F:DNA-binding transcription factor activity"/>
    <property type="evidence" value="ECO:0007669"/>
    <property type="project" value="InterPro"/>
</dbReference>
<evidence type="ECO:0000313" key="3">
    <source>
        <dbReference type="Proteomes" id="UP000199400"/>
    </source>
</evidence>
<evidence type="ECO:0000259" key="1">
    <source>
        <dbReference type="PROSITE" id="PS50995"/>
    </source>
</evidence>
<keyword evidence="3" id="KW-1185">Reference proteome</keyword>
<dbReference type="GO" id="GO:0006950">
    <property type="term" value="P:response to stress"/>
    <property type="evidence" value="ECO:0007669"/>
    <property type="project" value="TreeGrafter"/>
</dbReference>
<dbReference type="SUPFAM" id="SSF46785">
    <property type="entry name" value="Winged helix' DNA-binding domain"/>
    <property type="match status" value="1"/>
</dbReference>
<dbReference type="GO" id="GO:0003677">
    <property type="term" value="F:DNA binding"/>
    <property type="evidence" value="ECO:0007669"/>
    <property type="project" value="UniProtKB-KW"/>
</dbReference>
<evidence type="ECO:0000313" key="2">
    <source>
        <dbReference type="EMBL" id="SFD68120.1"/>
    </source>
</evidence>
<name>A0A1I1UJJ1_9BACT</name>
<dbReference type="OrthoDB" id="9815567at2"/>
<sequence>MTTRGQEEVSGLEAHLGYWLRLVSNQVSHAFRLKVEACGVSVSEWVVLRELYRLGSGSPGALVQSLGMTKGAVSKLIDRLEDKGLATRSPSKVDRRQQGVALTARGRALVPRLARLADANDHEFFGHLPPPVRDELLRVLQALARAHNLTSAPID</sequence>
<dbReference type="PROSITE" id="PS50995">
    <property type="entry name" value="HTH_MARR_2"/>
    <property type="match status" value="1"/>
</dbReference>
<dbReference type="AlphaFoldDB" id="A0A1I1UJJ1"/>
<dbReference type="STRING" id="54.SAMN02745121_01119"/>
<dbReference type="PRINTS" id="PR00598">
    <property type="entry name" value="HTHMARR"/>
</dbReference>
<organism evidence="2 3">
    <name type="scientific">Nannocystis exedens</name>
    <dbReference type="NCBI Taxonomy" id="54"/>
    <lineage>
        <taxon>Bacteria</taxon>
        <taxon>Pseudomonadati</taxon>
        <taxon>Myxococcota</taxon>
        <taxon>Polyangia</taxon>
        <taxon>Nannocystales</taxon>
        <taxon>Nannocystaceae</taxon>
        <taxon>Nannocystis</taxon>
    </lineage>
</organism>
<dbReference type="InterPro" id="IPR036390">
    <property type="entry name" value="WH_DNA-bd_sf"/>
</dbReference>
<dbReference type="Pfam" id="PF01047">
    <property type="entry name" value="MarR"/>
    <property type="match status" value="1"/>
</dbReference>
<dbReference type="Proteomes" id="UP000199400">
    <property type="component" value="Unassembled WGS sequence"/>
</dbReference>
<gene>
    <name evidence="2" type="ORF">SAMN02745121_01119</name>
</gene>
<dbReference type="PANTHER" id="PTHR33164">
    <property type="entry name" value="TRANSCRIPTIONAL REGULATOR, MARR FAMILY"/>
    <property type="match status" value="1"/>
</dbReference>
<dbReference type="EMBL" id="FOMX01000003">
    <property type="protein sequence ID" value="SFD68120.1"/>
    <property type="molecule type" value="Genomic_DNA"/>
</dbReference>
<proteinExistence type="predicted"/>
<feature type="domain" description="HTH marR-type" evidence="1">
    <location>
        <begin position="13"/>
        <end position="145"/>
    </location>
</feature>
<dbReference type="InterPro" id="IPR000835">
    <property type="entry name" value="HTH_MarR-typ"/>
</dbReference>
<accession>A0A1I1UJJ1</accession>
<keyword evidence="2" id="KW-0238">DNA-binding</keyword>
<dbReference type="SMART" id="SM00347">
    <property type="entry name" value="HTH_MARR"/>
    <property type="match status" value="1"/>
</dbReference>
<dbReference type="InterPro" id="IPR039422">
    <property type="entry name" value="MarR/SlyA-like"/>
</dbReference>
<dbReference type="InterPro" id="IPR036388">
    <property type="entry name" value="WH-like_DNA-bd_sf"/>
</dbReference>
<protein>
    <submittedName>
        <fullName evidence="2">DNA-binding transcriptional regulator, MarR family</fullName>
    </submittedName>
</protein>
<dbReference type="RefSeq" id="WP_096329593.1">
    <property type="nucleotide sequence ID" value="NZ_FOMX01000003.1"/>
</dbReference>